<dbReference type="Gene3D" id="3.40.50.2300">
    <property type="match status" value="1"/>
</dbReference>
<feature type="domain" description="HTH araC/xylS-type" evidence="9">
    <location>
        <begin position="426"/>
        <end position="525"/>
    </location>
</feature>
<dbReference type="SMART" id="SM00342">
    <property type="entry name" value="HTH_ARAC"/>
    <property type="match status" value="1"/>
</dbReference>
<dbReference type="GO" id="GO:0003700">
    <property type="term" value="F:DNA-binding transcription factor activity"/>
    <property type="evidence" value="ECO:0007669"/>
    <property type="project" value="InterPro"/>
</dbReference>
<evidence type="ECO:0000256" key="2">
    <source>
        <dbReference type="ARBA" id="ARBA00022490"/>
    </source>
</evidence>
<comment type="subcellular location">
    <subcellularLocation>
        <location evidence="1">Cytoplasm</location>
    </subcellularLocation>
</comment>
<feature type="domain" description="GGDEF" evidence="11">
    <location>
        <begin position="172"/>
        <end position="299"/>
    </location>
</feature>
<dbReference type="PANTHER" id="PTHR42713">
    <property type="entry name" value="HISTIDINE KINASE-RELATED"/>
    <property type="match status" value="1"/>
</dbReference>
<dbReference type="SUPFAM" id="SSF52172">
    <property type="entry name" value="CheY-like"/>
    <property type="match status" value="1"/>
</dbReference>
<keyword evidence="7" id="KW-0804">Transcription</keyword>
<comment type="caution">
    <text evidence="12">The sequence shown here is derived from an EMBL/GenBank/DDBJ whole genome shotgun (WGS) entry which is preliminary data.</text>
</comment>
<sequence length="526" mass="61199">MYKVLIVDDDRIIRKGLSASIPWEDHGYQVVGEAGDGETGLQMIEEIRPHIVISDIKMPFMDGLEMARLIKENYPEIKVILLTGYEDFNYAKEAIGIKAFDYILKPVESAVLLEKVSLAATEWEQERKVEKKMREAMPFLRQRFLKKLIHGRCQEDEIRKELGFLGLELNGPYFAVFLVKVDDYHGDLMEKEILKFSVYNICEEILVKERKGIVFDSDRDELVLIYSHQEEAETANRDIYDLAEQIRESVKRYLKTTLTIAMGRVFKDLSGISLSYEEARSAIEFRHLIGKDQVFSIADTGLPRHNASLQGMDIENELVMKVKLGLKQEVLTLMEEWEGQLLQQKYISLHQVRLMAIQMVVLLFREAGMWAKEWEEKNRQELVSHYNVINELQTIQEIIKKVTLISLDIVSHVNARRESQKHSAIKKAVKCIEENYAKEGLSLQDVAKEVHISPTYLSILFKQEKNINFSEFLLETRMKKAMELLRNQDLKAYEVAERVGYNNPQYFSVSFKKYTGYSPLEFKKQE</sequence>
<dbReference type="Gene3D" id="1.10.10.60">
    <property type="entry name" value="Homeodomain-like"/>
    <property type="match status" value="2"/>
</dbReference>
<name>A0A7W1WNV9_9BACL</name>
<dbReference type="PROSITE" id="PS01124">
    <property type="entry name" value="HTH_ARAC_FAMILY_2"/>
    <property type="match status" value="1"/>
</dbReference>
<evidence type="ECO:0000256" key="1">
    <source>
        <dbReference type="ARBA" id="ARBA00004496"/>
    </source>
</evidence>
<dbReference type="InterPro" id="IPR041522">
    <property type="entry name" value="CdaR_GGDEF"/>
</dbReference>
<dbReference type="GO" id="GO:0005737">
    <property type="term" value="C:cytoplasm"/>
    <property type="evidence" value="ECO:0007669"/>
    <property type="project" value="UniProtKB-SubCell"/>
</dbReference>
<gene>
    <name evidence="12" type="ORF">H1191_03360</name>
</gene>
<dbReference type="EMBL" id="JACEIQ010000002">
    <property type="protein sequence ID" value="MBA4493345.1"/>
    <property type="molecule type" value="Genomic_DNA"/>
</dbReference>
<dbReference type="InterPro" id="IPR018060">
    <property type="entry name" value="HTH_AraC"/>
</dbReference>
<reference evidence="12 13" key="1">
    <citation type="submission" date="2020-07" db="EMBL/GenBank/DDBJ databases">
        <authorList>
            <person name="Feng H."/>
        </authorList>
    </citation>
    <scope>NUCLEOTIDE SEQUENCE [LARGE SCALE GENOMIC DNA]</scope>
    <source>
        <strain evidence="13">s-10</strain>
    </source>
</reference>
<evidence type="ECO:0000256" key="7">
    <source>
        <dbReference type="ARBA" id="ARBA00023163"/>
    </source>
</evidence>
<evidence type="ECO:0000313" key="12">
    <source>
        <dbReference type="EMBL" id="MBA4493345.1"/>
    </source>
</evidence>
<proteinExistence type="predicted"/>
<dbReference type="PROSITE" id="PS50110">
    <property type="entry name" value="RESPONSE_REGULATORY"/>
    <property type="match status" value="1"/>
</dbReference>
<dbReference type="SMART" id="SM00448">
    <property type="entry name" value="REC"/>
    <property type="match status" value="1"/>
</dbReference>
<dbReference type="Pfam" id="PF12833">
    <property type="entry name" value="HTH_18"/>
    <property type="match status" value="1"/>
</dbReference>
<evidence type="ECO:0000313" key="13">
    <source>
        <dbReference type="Proteomes" id="UP000535491"/>
    </source>
</evidence>
<evidence type="ECO:0000256" key="5">
    <source>
        <dbReference type="ARBA" id="ARBA00023015"/>
    </source>
</evidence>
<protein>
    <submittedName>
        <fullName evidence="12">Response regulator</fullName>
    </submittedName>
</protein>
<keyword evidence="5" id="KW-0805">Transcription regulation</keyword>
<evidence type="ECO:0000259" key="9">
    <source>
        <dbReference type="PROSITE" id="PS01124"/>
    </source>
</evidence>
<evidence type="ECO:0000256" key="4">
    <source>
        <dbReference type="ARBA" id="ARBA00023012"/>
    </source>
</evidence>
<dbReference type="Pfam" id="PF17853">
    <property type="entry name" value="GGDEF_2"/>
    <property type="match status" value="1"/>
</dbReference>
<feature type="modified residue" description="4-aspartylphosphate" evidence="8">
    <location>
        <position position="55"/>
    </location>
</feature>
<dbReference type="RefSeq" id="WP_181750586.1">
    <property type="nucleotide sequence ID" value="NZ_JACEIQ010000002.1"/>
</dbReference>
<evidence type="ECO:0000256" key="8">
    <source>
        <dbReference type="PROSITE-ProRule" id="PRU00169"/>
    </source>
</evidence>
<evidence type="ECO:0000259" key="10">
    <source>
        <dbReference type="PROSITE" id="PS50110"/>
    </source>
</evidence>
<keyword evidence="13" id="KW-1185">Reference proteome</keyword>
<feature type="domain" description="Response regulatory" evidence="10">
    <location>
        <begin position="3"/>
        <end position="120"/>
    </location>
</feature>
<dbReference type="InterPro" id="IPR009057">
    <property type="entry name" value="Homeodomain-like_sf"/>
</dbReference>
<dbReference type="CDD" id="cd17536">
    <property type="entry name" value="REC_YesN-like"/>
    <property type="match status" value="1"/>
</dbReference>
<dbReference type="PROSITE" id="PS50887">
    <property type="entry name" value="GGDEF"/>
    <property type="match status" value="1"/>
</dbReference>
<dbReference type="SUPFAM" id="SSF46689">
    <property type="entry name" value="Homeodomain-like"/>
    <property type="match status" value="1"/>
</dbReference>
<dbReference type="GO" id="GO:0000160">
    <property type="term" value="P:phosphorelay signal transduction system"/>
    <property type="evidence" value="ECO:0007669"/>
    <property type="project" value="UniProtKB-KW"/>
</dbReference>
<dbReference type="InterPro" id="IPR051552">
    <property type="entry name" value="HptR"/>
</dbReference>
<dbReference type="InterPro" id="IPR000160">
    <property type="entry name" value="GGDEF_dom"/>
</dbReference>
<organism evidence="12 13">
    <name type="scientific">Paenactinomyces guangxiensis</name>
    <dbReference type="NCBI Taxonomy" id="1490290"/>
    <lineage>
        <taxon>Bacteria</taxon>
        <taxon>Bacillati</taxon>
        <taxon>Bacillota</taxon>
        <taxon>Bacilli</taxon>
        <taxon>Bacillales</taxon>
        <taxon>Thermoactinomycetaceae</taxon>
        <taxon>Paenactinomyces</taxon>
    </lineage>
</organism>
<evidence type="ECO:0000259" key="11">
    <source>
        <dbReference type="PROSITE" id="PS50887"/>
    </source>
</evidence>
<dbReference type="Pfam" id="PF00072">
    <property type="entry name" value="Response_reg"/>
    <property type="match status" value="1"/>
</dbReference>
<keyword evidence="4" id="KW-0902">Two-component regulatory system</keyword>
<dbReference type="Proteomes" id="UP000535491">
    <property type="component" value="Unassembled WGS sequence"/>
</dbReference>
<dbReference type="InterPro" id="IPR001789">
    <property type="entry name" value="Sig_transdc_resp-reg_receiver"/>
</dbReference>
<evidence type="ECO:0000256" key="6">
    <source>
        <dbReference type="ARBA" id="ARBA00023125"/>
    </source>
</evidence>
<evidence type="ECO:0000256" key="3">
    <source>
        <dbReference type="ARBA" id="ARBA00022553"/>
    </source>
</evidence>
<keyword evidence="6" id="KW-0238">DNA-binding</keyword>
<accession>A0A7W1WNV9</accession>
<dbReference type="GO" id="GO:0043565">
    <property type="term" value="F:sequence-specific DNA binding"/>
    <property type="evidence" value="ECO:0007669"/>
    <property type="project" value="InterPro"/>
</dbReference>
<dbReference type="AlphaFoldDB" id="A0A7W1WNV9"/>
<dbReference type="PANTHER" id="PTHR42713:SF3">
    <property type="entry name" value="TRANSCRIPTIONAL REGULATORY PROTEIN HPTR"/>
    <property type="match status" value="1"/>
</dbReference>
<dbReference type="InterPro" id="IPR011006">
    <property type="entry name" value="CheY-like_superfamily"/>
</dbReference>
<keyword evidence="3 8" id="KW-0597">Phosphoprotein</keyword>
<keyword evidence="2" id="KW-0963">Cytoplasm</keyword>